<sequence length="241" mass="28093">MIKQQFEEQSGFEYRRNSRLLAINCLYSERVNNIFLETCRIFFDKNSIKDLLWLIVGLVSIFTFANVMMPDWPFIFFAAAMVFISSLYRFVMVDKDFASDDVKMVTRKDALNFVVGKNAFVLSFSISIFIVVIISSSIFDASFLNINFLIEILTYSFFVLGSENIIYIFHNKSVEGYTSGSKRDEIEDIKIGIENFKDQLPSLIMICFLLFFVIGFRPNIYFSFFYYTACMGTLIYFKKKA</sequence>
<evidence type="ECO:0000313" key="2">
    <source>
        <dbReference type="EMBL" id="TLQ09050.1"/>
    </source>
</evidence>
<protein>
    <submittedName>
        <fullName evidence="2">Uncharacterized protein</fullName>
    </submittedName>
</protein>
<evidence type="ECO:0000313" key="3">
    <source>
        <dbReference type="Proteomes" id="UP000307201"/>
    </source>
</evidence>
<reference evidence="2 3" key="1">
    <citation type="submission" date="2019-05" db="EMBL/GenBank/DDBJ databases">
        <title>The metagenome of a microbial culture collection derived from dairy environment covers the genomic content of the human microbiome.</title>
        <authorList>
            <person name="Roder T."/>
            <person name="Wuthrich D."/>
            <person name="Sattari Z."/>
            <person name="Von Ah U."/>
            <person name="Bar C."/>
            <person name="Ronchi F."/>
            <person name="Macpherson A.J."/>
            <person name="Ganal-Vonarburg S.C."/>
            <person name="Bruggmann R."/>
            <person name="Vergeres G."/>
        </authorList>
    </citation>
    <scope>NUCLEOTIDE SEQUENCE [LARGE SCALE GENOMIC DNA]</scope>
    <source>
        <strain evidence="2 3">FAM 24235</strain>
    </source>
</reference>
<gene>
    <name evidence="2" type="ORF">FEZ48_02560</name>
</gene>
<keyword evidence="1" id="KW-1133">Transmembrane helix</keyword>
<dbReference type="AlphaFoldDB" id="A0A5R9C7G1"/>
<feature type="transmembrane region" description="Helical" evidence="1">
    <location>
        <begin position="74"/>
        <end position="91"/>
    </location>
</feature>
<feature type="transmembrane region" description="Helical" evidence="1">
    <location>
        <begin position="111"/>
        <end position="134"/>
    </location>
</feature>
<feature type="transmembrane region" description="Helical" evidence="1">
    <location>
        <begin position="51"/>
        <end position="68"/>
    </location>
</feature>
<organism evidence="2 3">
    <name type="scientific">Marinilactibacillus psychrotolerans</name>
    <dbReference type="NCBI Taxonomy" id="191770"/>
    <lineage>
        <taxon>Bacteria</taxon>
        <taxon>Bacillati</taxon>
        <taxon>Bacillota</taxon>
        <taxon>Bacilli</taxon>
        <taxon>Lactobacillales</taxon>
        <taxon>Carnobacteriaceae</taxon>
        <taxon>Marinilactibacillus</taxon>
    </lineage>
</organism>
<comment type="caution">
    <text evidence="2">The sequence shown here is derived from an EMBL/GenBank/DDBJ whole genome shotgun (WGS) entry which is preliminary data.</text>
</comment>
<feature type="transmembrane region" description="Helical" evidence="1">
    <location>
        <begin position="146"/>
        <end position="169"/>
    </location>
</feature>
<dbReference type="RefSeq" id="WP_138470919.1">
    <property type="nucleotide sequence ID" value="NZ_JBGQQN010000015.1"/>
</dbReference>
<name>A0A5R9C7G1_9LACT</name>
<feature type="transmembrane region" description="Helical" evidence="1">
    <location>
        <begin position="220"/>
        <end position="237"/>
    </location>
</feature>
<dbReference type="EMBL" id="VBTE01000004">
    <property type="protein sequence ID" value="TLQ09050.1"/>
    <property type="molecule type" value="Genomic_DNA"/>
</dbReference>
<keyword evidence="1" id="KW-0472">Membrane</keyword>
<accession>A0A5R9C7G1</accession>
<evidence type="ECO:0000256" key="1">
    <source>
        <dbReference type="SAM" id="Phobius"/>
    </source>
</evidence>
<feature type="transmembrane region" description="Helical" evidence="1">
    <location>
        <begin position="199"/>
        <end position="214"/>
    </location>
</feature>
<proteinExistence type="predicted"/>
<dbReference type="OrthoDB" id="2973294at2"/>
<keyword evidence="1" id="KW-0812">Transmembrane</keyword>
<dbReference type="Proteomes" id="UP000307201">
    <property type="component" value="Unassembled WGS sequence"/>
</dbReference>